<feature type="domain" description="PKD" evidence="7">
    <location>
        <begin position="1015"/>
        <end position="1063"/>
    </location>
</feature>
<dbReference type="InterPro" id="IPR000209">
    <property type="entry name" value="Peptidase_S8/S53_dom"/>
</dbReference>
<proteinExistence type="predicted"/>
<dbReference type="Gene3D" id="4.10.1080.10">
    <property type="entry name" value="TSP type-3 repeat"/>
    <property type="match status" value="1"/>
</dbReference>
<dbReference type="EMBL" id="QEQK01000014">
    <property type="protein sequence ID" value="PWN55033.1"/>
    <property type="molecule type" value="Genomic_DNA"/>
</dbReference>
<keyword evidence="9" id="KW-1185">Reference proteome</keyword>
<dbReference type="SUPFAM" id="SSF103647">
    <property type="entry name" value="TSP type-3 repeat"/>
    <property type="match status" value="2"/>
</dbReference>
<keyword evidence="1" id="KW-0645">Protease</keyword>
<feature type="signal peptide" evidence="6">
    <location>
        <begin position="1"/>
        <end position="20"/>
    </location>
</feature>
<evidence type="ECO:0000313" key="8">
    <source>
        <dbReference type="EMBL" id="PWN55033.1"/>
    </source>
</evidence>
<dbReference type="SUPFAM" id="SSF49299">
    <property type="entry name" value="PKD domain"/>
    <property type="match status" value="1"/>
</dbReference>
<gene>
    <name evidence="8" type="ORF">DEH80_14240</name>
</gene>
<dbReference type="Gene3D" id="3.40.50.200">
    <property type="entry name" value="Peptidase S8/S53 domain"/>
    <property type="match status" value="1"/>
</dbReference>
<keyword evidence="4" id="KW-0720">Serine protease</keyword>
<evidence type="ECO:0000256" key="3">
    <source>
        <dbReference type="ARBA" id="ARBA00022801"/>
    </source>
</evidence>
<accession>A0A383XQX9</accession>
<dbReference type="CDD" id="cd00146">
    <property type="entry name" value="PKD"/>
    <property type="match status" value="1"/>
</dbReference>
<dbReference type="Gene3D" id="2.60.40.10">
    <property type="entry name" value="Immunoglobulins"/>
    <property type="match status" value="1"/>
</dbReference>
<evidence type="ECO:0000256" key="1">
    <source>
        <dbReference type="ARBA" id="ARBA00022670"/>
    </source>
</evidence>
<evidence type="ECO:0000256" key="2">
    <source>
        <dbReference type="ARBA" id="ARBA00022729"/>
    </source>
</evidence>
<dbReference type="SMART" id="SM00089">
    <property type="entry name" value="PKD"/>
    <property type="match status" value="1"/>
</dbReference>
<dbReference type="AlphaFoldDB" id="A0A383XQX9"/>
<name>A0A383XQX9_9GAMM</name>
<dbReference type="GO" id="GO:0004252">
    <property type="term" value="F:serine-type endopeptidase activity"/>
    <property type="evidence" value="ECO:0007669"/>
    <property type="project" value="InterPro"/>
</dbReference>
<dbReference type="InterPro" id="IPR028974">
    <property type="entry name" value="TSP_type-3_rpt"/>
</dbReference>
<comment type="caution">
    <text evidence="8">The sequence shown here is derived from an EMBL/GenBank/DDBJ whole genome shotgun (WGS) entry which is preliminary data.</text>
</comment>
<feature type="region of interest" description="Disordered" evidence="5">
    <location>
        <begin position="836"/>
        <end position="864"/>
    </location>
</feature>
<dbReference type="CDD" id="cd00306">
    <property type="entry name" value="Peptidases_S8_S53"/>
    <property type="match status" value="1"/>
</dbReference>
<dbReference type="Pfam" id="PF18911">
    <property type="entry name" value="PKD_4"/>
    <property type="match status" value="1"/>
</dbReference>
<dbReference type="InterPro" id="IPR036852">
    <property type="entry name" value="Peptidase_S8/S53_dom_sf"/>
</dbReference>
<dbReference type="InterPro" id="IPR022409">
    <property type="entry name" value="PKD/Chitinase_dom"/>
</dbReference>
<protein>
    <recommendedName>
        <fullName evidence="7">PKD domain-containing protein</fullName>
    </recommendedName>
</protein>
<evidence type="ECO:0000259" key="7">
    <source>
        <dbReference type="PROSITE" id="PS50093"/>
    </source>
</evidence>
<dbReference type="Pfam" id="PF00082">
    <property type="entry name" value="Peptidase_S8"/>
    <property type="match status" value="1"/>
</dbReference>
<dbReference type="InterPro" id="IPR035986">
    <property type="entry name" value="PKD_dom_sf"/>
</dbReference>
<dbReference type="InterPro" id="IPR015500">
    <property type="entry name" value="Peptidase_S8_subtilisin-rel"/>
</dbReference>
<evidence type="ECO:0000256" key="4">
    <source>
        <dbReference type="ARBA" id="ARBA00022825"/>
    </source>
</evidence>
<evidence type="ECO:0000313" key="9">
    <source>
        <dbReference type="Proteomes" id="UP000251800"/>
    </source>
</evidence>
<keyword evidence="2 6" id="KW-0732">Signal</keyword>
<organism evidence="8 9">
    <name type="scientific">Abyssibacter profundi</name>
    <dbReference type="NCBI Taxonomy" id="2182787"/>
    <lineage>
        <taxon>Bacteria</taxon>
        <taxon>Pseudomonadati</taxon>
        <taxon>Pseudomonadota</taxon>
        <taxon>Gammaproteobacteria</taxon>
        <taxon>Chromatiales</taxon>
        <taxon>Oceanococcaceae</taxon>
        <taxon>Abyssibacter</taxon>
    </lineage>
</organism>
<feature type="chain" id="PRO_5016657232" description="PKD domain-containing protein" evidence="6">
    <location>
        <begin position="21"/>
        <end position="1126"/>
    </location>
</feature>
<dbReference type="Pfam" id="PF02412">
    <property type="entry name" value="TSP_3"/>
    <property type="match status" value="1"/>
</dbReference>
<evidence type="ECO:0000256" key="6">
    <source>
        <dbReference type="SAM" id="SignalP"/>
    </source>
</evidence>
<keyword evidence="3" id="KW-0378">Hydrolase</keyword>
<dbReference type="InterPro" id="IPR023828">
    <property type="entry name" value="Peptidase_S8_Ser-AS"/>
</dbReference>
<dbReference type="InterPro" id="IPR013783">
    <property type="entry name" value="Ig-like_fold"/>
</dbReference>
<feature type="region of interest" description="Disordered" evidence="5">
    <location>
        <begin position="595"/>
        <end position="692"/>
    </location>
</feature>
<dbReference type="SUPFAM" id="SSF52743">
    <property type="entry name" value="Subtilisin-like"/>
    <property type="match status" value="1"/>
</dbReference>
<dbReference type="PRINTS" id="PR00723">
    <property type="entry name" value="SUBTILISIN"/>
</dbReference>
<dbReference type="GO" id="GO:0006508">
    <property type="term" value="P:proteolysis"/>
    <property type="evidence" value="ECO:0007669"/>
    <property type="project" value="UniProtKB-KW"/>
</dbReference>
<dbReference type="InterPro" id="IPR003367">
    <property type="entry name" value="Thrombospondin_3-like_rpt"/>
</dbReference>
<evidence type="ECO:0000256" key="5">
    <source>
        <dbReference type="SAM" id="MobiDB-lite"/>
    </source>
</evidence>
<dbReference type="InterPro" id="IPR000601">
    <property type="entry name" value="PKD_dom"/>
</dbReference>
<feature type="compositionally biased region" description="Acidic residues" evidence="5">
    <location>
        <begin position="615"/>
        <end position="653"/>
    </location>
</feature>
<sequence>MGPRAAIAALLLGAGAQAQAQALPCAAEGDELVLHEWSGVAPSAAGGLNAAQTREALPALDCAYDALDVVVSWDNVIEDLDLDVVDERQFVVASSGKFNAEDDGTGPAFEAATVGSPVGAYTAVVKSYTNYDTAFTASATARCTTAGGCFAPVTTQPSFEEETRVVVAVIDSAINLYHSFYYAGGEGYPNSAPQGLSDDMLVELGVPPENVFELTRTGTLAERIAADQERVWDKIERGQRYYFVGTNVVAQSFAGNDDDGNPHPLLVPTTDKSPHGVGTSSAVLKANPEAVILFLETEGALANDASHVAAFRDPAVDIISTSYGIGAAGVFPPELWSFHQSFKSVVYDGKLHFSSGGNAPGFTPGRAGAGPWWSIGVSGSEEDTSNGRTTVSGNLPDFISDFTQDLARCMDCVTGLAPYGGTSFSTPRAAGVASKVLLEARRAHGHLGGIKKVDNVPYMVLADDSVGEFDLTNWIIRRSLEEAAYVPTVDDYDPVAAVLDDLGAQPINPVAPWLQTGWGDLTAAPTRGVVNAALTHLGLAASPRVKPQDFCQFQTTLVQERKLYWDTLSPLVPAVGLGDRSEPLDDDPFIYCDSGLPAPYPAANDPGGQTYDPAGDFDGDGVSNADDECPEDPTNDCAPDTDIDDDGIDDADDNCPTVPNADQRDTGDDGVGDACETGPTSDAPPTGGRNEVARYEGPGATVVTPVVGLGAGSGSDGFATSEYRYQLPGAFEYDLIEFTLSATQGTQHSMRIYGPDGNLVAMEGPDFFAGEFGSEPLSDGELHVSLATPPQGLYLIQIQEQLGAANQPFTVTVHVTCPETGCVLVDTDGDGVPDVNDAFPNDPTETLDSDQDGVGDNADPCPEDPADECGATNGAAPGDVFVVISHLVGEDGLTVAFDASASYKCASACESELNHQPLESPEFTFFFRDDTTGDVNAATFDADGDGLITHRYGAAGTFRPDVVVRDANGNAAAGSTEVTTTVTVDAGERPVENAARLVVDYDRANPVVPLEVVFDATLTTVAEGFTITGYTFDFDDGTVIQTDNAIVQHVYVTAGTYEPEVTVEFTDGDGAQQFSSAKSQAVQASASGTNDVPSSRSGGGSGALGGWLLLSLMASGLLRRRMRPAV</sequence>
<dbReference type="PROSITE" id="PS00138">
    <property type="entry name" value="SUBTILASE_SER"/>
    <property type="match status" value="1"/>
</dbReference>
<dbReference type="GO" id="GO:0005509">
    <property type="term" value="F:calcium ion binding"/>
    <property type="evidence" value="ECO:0007669"/>
    <property type="project" value="InterPro"/>
</dbReference>
<dbReference type="PROSITE" id="PS50093">
    <property type="entry name" value="PKD"/>
    <property type="match status" value="1"/>
</dbReference>
<dbReference type="Proteomes" id="UP000251800">
    <property type="component" value="Unassembled WGS sequence"/>
</dbReference>
<reference evidence="8 9" key="1">
    <citation type="submission" date="2018-05" db="EMBL/GenBank/DDBJ databases">
        <title>Abyssibacter profundi OUC007T gen. nov., sp. nov, a marine bacterium isolated from seawater of the Mariana Trench.</title>
        <authorList>
            <person name="Zhou S."/>
        </authorList>
    </citation>
    <scope>NUCLEOTIDE SEQUENCE [LARGE SCALE GENOMIC DNA]</scope>
    <source>
        <strain evidence="8 9">OUC007</strain>
    </source>
</reference>
<dbReference type="GO" id="GO:0007155">
    <property type="term" value="P:cell adhesion"/>
    <property type="evidence" value="ECO:0007669"/>
    <property type="project" value="InterPro"/>
</dbReference>